<dbReference type="Proteomes" id="UP000886595">
    <property type="component" value="Unassembled WGS sequence"/>
</dbReference>
<evidence type="ECO:0000313" key="1">
    <source>
        <dbReference type="EMBL" id="KAG2243922.1"/>
    </source>
</evidence>
<accession>A0A8X7P3Z9</accession>
<reference evidence="1 2" key="1">
    <citation type="submission" date="2020-02" db="EMBL/GenBank/DDBJ databases">
        <authorList>
            <person name="Ma Q."/>
            <person name="Huang Y."/>
            <person name="Song X."/>
            <person name="Pei D."/>
        </authorList>
    </citation>
    <scope>NUCLEOTIDE SEQUENCE [LARGE SCALE GENOMIC DNA]</scope>
    <source>
        <strain evidence="1">Sxm20200214</strain>
        <tissue evidence="1">Leaf</tissue>
    </source>
</reference>
<protein>
    <submittedName>
        <fullName evidence="1">Uncharacterized protein</fullName>
    </submittedName>
</protein>
<name>A0A8X7P3Z9_BRACI</name>
<keyword evidence="2" id="KW-1185">Reference proteome</keyword>
<organism evidence="1 2">
    <name type="scientific">Brassica carinata</name>
    <name type="common">Ethiopian mustard</name>
    <name type="synonym">Abyssinian cabbage</name>
    <dbReference type="NCBI Taxonomy" id="52824"/>
    <lineage>
        <taxon>Eukaryota</taxon>
        <taxon>Viridiplantae</taxon>
        <taxon>Streptophyta</taxon>
        <taxon>Embryophyta</taxon>
        <taxon>Tracheophyta</taxon>
        <taxon>Spermatophyta</taxon>
        <taxon>Magnoliopsida</taxon>
        <taxon>eudicotyledons</taxon>
        <taxon>Gunneridae</taxon>
        <taxon>Pentapetalae</taxon>
        <taxon>rosids</taxon>
        <taxon>malvids</taxon>
        <taxon>Brassicales</taxon>
        <taxon>Brassicaceae</taxon>
        <taxon>Brassiceae</taxon>
        <taxon>Brassica</taxon>
    </lineage>
</organism>
<dbReference type="OrthoDB" id="1113830at2759"/>
<gene>
    <name evidence="1" type="ORF">Bca52824_094232</name>
</gene>
<comment type="caution">
    <text evidence="1">The sequence shown here is derived from an EMBL/GenBank/DDBJ whole genome shotgun (WGS) entry which is preliminary data.</text>
</comment>
<proteinExistence type="predicted"/>
<sequence>MGPIKRGFTNGGRSGEERLPTHLFATDQFPSKRNNCYSSLEYLLLVRDVLESTK</sequence>
<dbReference type="EMBL" id="JAAMPC010000130">
    <property type="protein sequence ID" value="KAG2243922.1"/>
    <property type="molecule type" value="Genomic_DNA"/>
</dbReference>
<evidence type="ECO:0000313" key="2">
    <source>
        <dbReference type="Proteomes" id="UP000886595"/>
    </source>
</evidence>
<dbReference type="AlphaFoldDB" id="A0A8X7P3Z9"/>